<gene>
    <name evidence="8" type="ORF">ACFPJ5_13870</name>
</gene>
<evidence type="ECO:0000256" key="4">
    <source>
        <dbReference type="ARBA" id="ARBA00022833"/>
    </source>
</evidence>
<accession>A0ABD5RDE2</accession>
<protein>
    <submittedName>
        <fullName evidence="8">Mov34/MPN/PAD-1 family protein</fullName>
    </submittedName>
</protein>
<dbReference type="GO" id="GO:0046872">
    <property type="term" value="F:metal ion binding"/>
    <property type="evidence" value="ECO:0007669"/>
    <property type="project" value="UniProtKB-KW"/>
</dbReference>
<evidence type="ECO:0000313" key="8">
    <source>
        <dbReference type="EMBL" id="MFC5368019.1"/>
    </source>
</evidence>
<organism evidence="8 9">
    <name type="scientific">Salinirubrum litoreum</name>
    <dbReference type="NCBI Taxonomy" id="1126234"/>
    <lineage>
        <taxon>Archaea</taxon>
        <taxon>Methanobacteriati</taxon>
        <taxon>Methanobacteriota</taxon>
        <taxon>Stenosarchaea group</taxon>
        <taxon>Halobacteria</taxon>
        <taxon>Halobacteriales</taxon>
        <taxon>Haloferacaceae</taxon>
        <taxon>Salinirubrum</taxon>
    </lineage>
</organism>
<dbReference type="Gene3D" id="3.40.140.10">
    <property type="entry name" value="Cytidine Deaminase, domain 2"/>
    <property type="match status" value="1"/>
</dbReference>
<name>A0ABD5RDE2_9EURY</name>
<feature type="compositionally biased region" description="Low complexity" evidence="6">
    <location>
        <begin position="134"/>
        <end position="157"/>
    </location>
</feature>
<dbReference type="EMBL" id="JBHSKX010000002">
    <property type="protein sequence ID" value="MFC5368019.1"/>
    <property type="molecule type" value="Genomic_DNA"/>
</dbReference>
<dbReference type="GO" id="GO:0008237">
    <property type="term" value="F:metallopeptidase activity"/>
    <property type="evidence" value="ECO:0007669"/>
    <property type="project" value="UniProtKB-KW"/>
</dbReference>
<dbReference type="PANTHER" id="PTHR34858">
    <property type="entry name" value="CYSO-CYSTEINE PEPTIDASE"/>
    <property type="match status" value="1"/>
</dbReference>
<dbReference type="InterPro" id="IPR051929">
    <property type="entry name" value="VirAsm_ModProt"/>
</dbReference>
<keyword evidence="3" id="KW-0378">Hydrolase</keyword>
<dbReference type="AlphaFoldDB" id="A0ABD5RDE2"/>
<keyword evidence="2" id="KW-0479">Metal-binding</keyword>
<dbReference type="PROSITE" id="PS50249">
    <property type="entry name" value="MPN"/>
    <property type="match status" value="1"/>
</dbReference>
<dbReference type="Pfam" id="PF14464">
    <property type="entry name" value="Prok-JAB"/>
    <property type="match status" value="1"/>
</dbReference>
<evidence type="ECO:0000256" key="6">
    <source>
        <dbReference type="SAM" id="MobiDB-lite"/>
    </source>
</evidence>
<dbReference type="RefSeq" id="WP_227230258.1">
    <property type="nucleotide sequence ID" value="NZ_JAJCVJ010000002.1"/>
</dbReference>
<keyword evidence="9" id="KW-1185">Reference proteome</keyword>
<evidence type="ECO:0000259" key="7">
    <source>
        <dbReference type="PROSITE" id="PS50249"/>
    </source>
</evidence>
<evidence type="ECO:0000256" key="2">
    <source>
        <dbReference type="ARBA" id="ARBA00022723"/>
    </source>
</evidence>
<dbReference type="InterPro" id="IPR028090">
    <property type="entry name" value="JAB_dom_prok"/>
</dbReference>
<sequence length="216" mass="22427">MSPTTLLLPTDVRETLVSEASDGSPAEICGVLLGTGRASETVRVIDSRQVPNVADDPRTRYELDPGETAQVFESVERGGESADDTASESRNTTEVVGFYHSHPRGPPGPSATDRAQAQWPGYVYLIVSLASESDATPTTDGAATATEAPADADAEGVGAEGAGAGVATDEDASESSERAGADIGAWRWTGDEFESLAVESSDDEQVTDESDDSRSA</sequence>
<feature type="region of interest" description="Disordered" evidence="6">
    <location>
        <begin position="134"/>
        <end position="216"/>
    </location>
</feature>
<evidence type="ECO:0000313" key="9">
    <source>
        <dbReference type="Proteomes" id="UP001596201"/>
    </source>
</evidence>
<keyword evidence="1" id="KW-0645">Protease</keyword>
<feature type="compositionally biased region" description="Acidic residues" evidence="6">
    <location>
        <begin position="200"/>
        <end position="216"/>
    </location>
</feature>
<reference evidence="8 9" key="1">
    <citation type="journal article" date="2019" name="Int. J. Syst. Evol. Microbiol.">
        <title>The Global Catalogue of Microorganisms (GCM) 10K type strain sequencing project: providing services to taxonomists for standard genome sequencing and annotation.</title>
        <authorList>
            <consortium name="The Broad Institute Genomics Platform"/>
            <consortium name="The Broad Institute Genome Sequencing Center for Infectious Disease"/>
            <person name="Wu L."/>
            <person name="Ma J."/>
        </authorList>
    </citation>
    <scope>NUCLEOTIDE SEQUENCE [LARGE SCALE GENOMIC DNA]</scope>
    <source>
        <strain evidence="8 9">CGMCC 1.12237</strain>
    </source>
</reference>
<evidence type="ECO:0000256" key="3">
    <source>
        <dbReference type="ARBA" id="ARBA00022801"/>
    </source>
</evidence>
<dbReference type="Proteomes" id="UP001596201">
    <property type="component" value="Unassembled WGS sequence"/>
</dbReference>
<proteinExistence type="predicted"/>
<evidence type="ECO:0000256" key="5">
    <source>
        <dbReference type="ARBA" id="ARBA00023049"/>
    </source>
</evidence>
<dbReference type="InterPro" id="IPR037518">
    <property type="entry name" value="MPN"/>
</dbReference>
<evidence type="ECO:0000256" key="1">
    <source>
        <dbReference type="ARBA" id="ARBA00022670"/>
    </source>
</evidence>
<dbReference type="InterPro" id="IPR000555">
    <property type="entry name" value="JAMM/MPN+_dom"/>
</dbReference>
<dbReference type="PANTHER" id="PTHR34858:SF1">
    <property type="entry name" value="CYSO-CYSTEINE PEPTIDASE"/>
    <property type="match status" value="1"/>
</dbReference>
<dbReference type="SMART" id="SM00232">
    <property type="entry name" value="JAB_MPN"/>
    <property type="match status" value="1"/>
</dbReference>
<keyword evidence="5" id="KW-0482">Metalloprotease</keyword>
<dbReference type="SUPFAM" id="SSF102712">
    <property type="entry name" value="JAB1/MPN domain"/>
    <property type="match status" value="1"/>
</dbReference>
<feature type="domain" description="MPN" evidence="7">
    <location>
        <begin position="5"/>
        <end position="152"/>
    </location>
</feature>
<comment type="caution">
    <text evidence="8">The sequence shown here is derived from an EMBL/GenBank/DDBJ whole genome shotgun (WGS) entry which is preliminary data.</text>
</comment>
<keyword evidence="4" id="KW-0862">Zinc</keyword>
<dbReference type="GO" id="GO:0006508">
    <property type="term" value="P:proteolysis"/>
    <property type="evidence" value="ECO:0007669"/>
    <property type="project" value="UniProtKB-KW"/>
</dbReference>
<dbReference type="CDD" id="cd08070">
    <property type="entry name" value="MPN_like"/>
    <property type="match status" value="1"/>
</dbReference>